<organism evidence="1 2">
    <name type="scientific">Hespellia stercorisuis DSM 15480</name>
    <dbReference type="NCBI Taxonomy" id="1121950"/>
    <lineage>
        <taxon>Bacteria</taxon>
        <taxon>Bacillati</taxon>
        <taxon>Bacillota</taxon>
        <taxon>Clostridia</taxon>
        <taxon>Lachnospirales</taxon>
        <taxon>Lachnospiraceae</taxon>
        <taxon>Hespellia</taxon>
    </lineage>
</organism>
<dbReference type="RefSeq" id="WP_073112460.1">
    <property type="nucleotide sequence ID" value="NZ_FQZY01000061.1"/>
</dbReference>
<dbReference type="OrthoDB" id="1655031at2"/>
<sequence length="307" mass="35727">MDYQKFVSAVEEEINQFFSGDVRAHMYVTTKNNGKERRGITIVEKGINIAPTIYLEEFYEQYRKGKDIPSIVERIAAFYREVRFDEPWDAAFMQEYDQIKNRIVFKVINAEKNAKLLEHTPHKKMLDLAAVFYVLLDVCDGGTATMLIDNSHMRQWGVTMEELFRTAQKNVKKLLPARMETMQQVVSDLLEKRGDGEKPRKKRDLLDANEEVQEDTMYILSNELKSYGAACIFYEYVLQIIGVKLGEDFYILPSSVHETIIVPESTCLNRKELDEMIEEINETQVEEEEVLSDHAYIYRNRTGAISM</sequence>
<evidence type="ECO:0000313" key="2">
    <source>
        <dbReference type="Proteomes" id="UP000184301"/>
    </source>
</evidence>
<dbReference type="InterPro" id="IPR043743">
    <property type="entry name" value="DUF5688"/>
</dbReference>
<name>A0A1M6TPP0_9FIRM</name>
<dbReference type="Proteomes" id="UP000184301">
    <property type="component" value="Unassembled WGS sequence"/>
</dbReference>
<dbReference type="Pfam" id="PF18941">
    <property type="entry name" value="DUF5688"/>
    <property type="match status" value="1"/>
</dbReference>
<protein>
    <submittedName>
        <fullName evidence="1">Uncharacterized protein</fullName>
    </submittedName>
</protein>
<reference evidence="1 2" key="1">
    <citation type="submission" date="2016-11" db="EMBL/GenBank/DDBJ databases">
        <authorList>
            <person name="Jaros S."/>
            <person name="Januszkiewicz K."/>
            <person name="Wedrychowicz H."/>
        </authorList>
    </citation>
    <scope>NUCLEOTIDE SEQUENCE [LARGE SCALE GENOMIC DNA]</scope>
    <source>
        <strain evidence="1 2">DSM 15480</strain>
    </source>
</reference>
<proteinExistence type="predicted"/>
<dbReference type="STRING" id="1121950.SAMN02745243_03293"/>
<evidence type="ECO:0000313" key="1">
    <source>
        <dbReference type="EMBL" id="SHK58952.1"/>
    </source>
</evidence>
<dbReference type="EMBL" id="FQZY01000061">
    <property type="protein sequence ID" value="SHK58952.1"/>
    <property type="molecule type" value="Genomic_DNA"/>
</dbReference>
<gene>
    <name evidence="1" type="ORF">SAMN02745243_03293</name>
</gene>
<dbReference type="AlphaFoldDB" id="A0A1M6TPP0"/>
<keyword evidence="2" id="KW-1185">Reference proteome</keyword>
<accession>A0A1M6TPP0</accession>